<name>A0ABX1SGP5_9PSEU</name>
<dbReference type="Proteomes" id="UP000820669">
    <property type="component" value="Unassembled WGS sequence"/>
</dbReference>
<organism evidence="1 2">
    <name type="scientific">Pseudonocardia acidicola</name>
    <dbReference type="NCBI Taxonomy" id="2724939"/>
    <lineage>
        <taxon>Bacteria</taxon>
        <taxon>Bacillati</taxon>
        <taxon>Actinomycetota</taxon>
        <taxon>Actinomycetes</taxon>
        <taxon>Pseudonocardiales</taxon>
        <taxon>Pseudonocardiaceae</taxon>
        <taxon>Pseudonocardia</taxon>
    </lineage>
</organism>
<evidence type="ECO:0000313" key="1">
    <source>
        <dbReference type="EMBL" id="NMI00736.1"/>
    </source>
</evidence>
<gene>
    <name evidence="1" type="ORF">HF526_26020</name>
</gene>
<reference evidence="1 2" key="1">
    <citation type="submission" date="2020-04" db="EMBL/GenBank/DDBJ databases">
        <authorList>
            <person name="Klaysubun C."/>
            <person name="Duangmal K."/>
            <person name="Lipun K."/>
        </authorList>
    </citation>
    <scope>NUCLEOTIDE SEQUENCE [LARGE SCALE GENOMIC DNA]</scope>
    <source>
        <strain evidence="1 2">K10HN5</strain>
    </source>
</reference>
<sequence length="101" mass="10400">MLVTGYDDRQGCGYVLRTGPHAEPGAAGTQTVTHDGVTVVATPELAAMLRDALAHRPVALLGWSGPQVPLTLQDHTVLGWLRYTVGGVITVDGGPDPASGA</sequence>
<proteinExistence type="predicted"/>
<keyword evidence="2" id="KW-1185">Reference proteome</keyword>
<dbReference type="RefSeq" id="WP_169384199.1">
    <property type="nucleotide sequence ID" value="NZ_JAAXLA010000063.1"/>
</dbReference>
<accession>A0ABX1SGP5</accession>
<comment type="caution">
    <text evidence="1">The sequence shown here is derived from an EMBL/GenBank/DDBJ whole genome shotgun (WGS) entry which is preliminary data.</text>
</comment>
<evidence type="ECO:0000313" key="2">
    <source>
        <dbReference type="Proteomes" id="UP000820669"/>
    </source>
</evidence>
<dbReference type="EMBL" id="JAAXLA010000063">
    <property type="protein sequence ID" value="NMI00736.1"/>
    <property type="molecule type" value="Genomic_DNA"/>
</dbReference>
<protein>
    <submittedName>
        <fullName evidence="1">Uncharacterized protein</fullName>
    </submittedName>
</protein>